<gene>
    <name evidence="1" type="ORF">THAOC_01495</name>
</gene>
<accession>K0TN15</accession>
<name>K0TN15_THAOC</name>
<dbReference type="AlphaFoldDB" id="K0TN15"/>
<sequence length="217" mass="24741">MGDFVSQEVNQNYCSGRVRVAFTGSWSTGKTYLLGGLLGHNYSTAQSAPAPTTDKFVCIAAGSSYSSPIHSDDFDNRRHCEIMEHVNDVVRSKCGGRSMANVLDVSDNNDEFDDFVFFDTPGWQSEYSSDCIYRTYFQQLINKVDFVYVVWDVSHGKIEGDFADFFRHKARGTNYELIYNRYSKDNVDMSFLNQQYAKMSTGKEILSEMFTTKVHEN</sequence>
<dbReference type="OrthoDB" id="10433769at2759"/>
<dbReference type="Gene3D" id="3.40.50.300">
    <property type="entry name" value="P-loop containing nucleotide triphosphate hydrolases"/>
    <property type="match status" value="1"/>
</dbReference>
<protein>
    <recommendedName>
        <fullName evidence="3">G domain-containing protein</fullName>
    </recommendedName>
</protein>
<comment type="caution">
    <text evidence="1">The sequence shown here is derived from an EMBL/GenBank/DDBJ whole genome shotgun (WGS) entry which is preliminary data.</text>
</comment>
<proteinExistence type="predicted"/>
<dbReference type="EMBL" id="AGNL01001773">
    <property type="protein sequence ID" value="EJK76726.1"/>
    <property type="molecule type" value="Genomic_DNA"/>
</dbReference>
<dbReference type="SUPFAM" id="SSF52540">
    <property type="entry name" value="P-loop containing nucleoside triphosphate hydrolases"/>
    <property type="match status" value="1"/>
</dbReference>
<reference evidence="1 2" key="1">
    <citation type="journal article" date="2012" name="Genome Biol.">
        <title>Genome and low-iron response of an oceanic diatom adapted to chronic iron limitation.</title>
        <authorList>
            <person name="Lommer M."/>
            <person name="Specht M."/>
            <person name="Roy A.S."/>
            <person name="Kraemer L."/>
            <person name="Andreson R."/>
            <person name="Gutowska M.A."/>
            <person name="Wolf J."/>
            <person name="Bergner S.V."/>
            <person name="Schilhabel M.B."/>
            <person name="Klostermeier U.C."/>
            <person name="Beiko R.G."/>
            <person name="Rosenstiel P."/>
            <person name="Hippler M."/>
            <person name="Laroche J."/>
        </authorList>
    </citation>
    <scope>NUCLEOTIDE SEQUENCE [LARGE SCALE GENOMIC DNA]</scope>
    <source>
        <strain evidence="1 2">CCMP1005</strain>
    </source>
</reference>
<dbReference type="InterPro" id="IPR027417">
    <property type="entry name" value="P-loop_NTPase"/>
</dbReference>
<feature type="non-terminal residue" evidence="1">
    <location>
        <position position="217"/>
    </location>
</feature>
<dbReference type="Proteomes" id="UP000266841">
    <property type="component" value="Unassembled WGS sequence"/>
</dbReference>
<evidence type="ECO:0000313" key="2">
    <source>
        <dbReference type="Proteomes" id="UP000266841"/>
    </source>
</evidence>
<evidence type="ECO:0000313" key="1">
    <source>
        <dbReference type="EMBL" id="EJK76726.1"/>
    </source>
</evidence>
<organism evidence="1 2">
    <name type="scientific">Thalassiosira oceanica</name>
    <name type="common">Marine diatom</name>
    <dbReference type="NCBI Taxonomy" id="159749"/>
    <lineage>
        <taxon>Eukaryota</taxon>
        <taxon>Sar</taxon>
        <taxon>Stramenopiles</taxon>
        <taxon>Ochrophyta</taxon>
        <taxon>Bacillariophyta</taxon>
        <taxon>Coscinodiscophyceae</taxon>
        <taxon>Thalassiosirophycidae</taxon>
        <taxon>Thalassiosirales</taxon>
        <taxon>Thalassiosiraceae</taxon>
        <taxon>Thalassiosira</taxon>
    </lineage>
</organism>
<dbReference type="eggNOG" id="ENOG502QYGY">
    <property type="taxonomic scope" value="Eukaryota"/>
</dbReference>
<evidence type="ECO:0008006" key="3">
    <source>
        <dbReference type="Google" id="ProtNLM"/>
    </source>
</evidence>
<keyword evidence="2" id="KW-1185">Reference proteome</keyword>